<dbReference type="SUPFAM" id="SSF53335">
    <property type="entry name" value="S-adenosyl-L-methionine-dependent methyltransferases"/>
    <property type="match status" value="1"/>
</dbReference>
<name>A0A6A6JBL6_WESOR</name>
<dbReference type="PANTHER" id="PTHR43861">
    <property type="entry name" value="TRANS-ACONITATE 2-METHYLTRANSFERASE-RELATED"/>
    <property type="match status" value="1"/>
</dbReference>
<proteinExistence type="predicted"/>
<dbReference type="EMBL" id="ML986508">
    <property type="protein sequence ID" value="KAF2273685.1"/>
    <property type="molecule type" value="Genomic_DNA"/>
</dbReference>
<sequence>MSENPKEIVRQTYNQIAQWYLEWVQGQSSPRERYTNKVLDNAPSSPHILELGCGAGIPITRMLLDRGAKVTANDISERQIEMAKERCPEATFIPGDMLALSFPPETFDGVVSYFAVFHLPRVEQKAMLTKLYSWLKPGGAFAFNLATMDEEEIHGEFLGHGMFWSSYDVEGSGEMVRAAGFEEVEMEVLEAGDGELEEGDPDFGVKFLWVLARKEGGEGREGEKPGKAD</sequence>
<dbReference type="CDD" id="cd02440">
    <property type="entry name" value="AdoMet_MTases"/>
    <property type="match status" value="1"/>
</dbReference>
<dbReference type="OrthoDB" id="540004at2759"/>
<protein>
    <submittedName>
        <fullName evidence="4">Methyltransferase type 11</fullName>
    </submittedName>
</protein>
<dbReference type="GO" id="GO:0032259">
    <property type="term" value="P:methylation"/>
    <property type="evidence" value="ECO:0007669"/>
    <property type="project" value="UniProtKB-KW"/>
</dbReference>
<evidence type="ECO:0000256" key="1">
    <source>
        <dbReference type="ARBA" id="ARBA00022603"/>
    </source>
</evidence>
<dbReference type="GeneID" id="54552138"/>
<reference evidence="4" key="1">
    <citation type="journal article" date="2020" name="Stud. Mycol.">
        <title>101 Dothideomycetes genomes: a test case for predicting lifestyles and emergence of pathogens.</title>
        <authorList>
            <person name="Haridas S."/>
            <person name="Albert R."/>
            <person name="Binder M."/>
            <person name="Bloem J."/>
            <person name="Labutti K."/>
            <person name="Salamov A."/>
            <person name="Andreopoulos B."/>
            <person name="Baker S."/>
            <person name="Barry K."/>
            <person name="Bills G."/>
            <person name="Bluhm B."/>
            <person name="Cannon C."/>
            <person name="Castanera R."/>
            <person name="Culley D."/>
            <person name="Daum C."/>
            <person name="Ezra D."/>
            <person name="Gonzalez J."/>
            <person name="Henrissat B."/>
            <person name="Kuo A."/>
            <person name="Liang C."/>
            <person name="Lipzen A."/>
            <person name="Lutzoni F."/>
            <person name="Magnuson J."/>
            <person name="Mondo S."/>
            <person name="Nolan M."/>
            <person name="Ohm R."/>
            <person name="Pangilinan J."/>
            <person name="Park H.-J."/>
            <person name="Ramirez L."/>
            <person name="Alfaro M."/>
            <person name="Sun H."/>
            <person name="Tritt A."/>
            <person name="Yoshinaga Y."/>
            <person name="Zwiers L.-H."/>
            <person name="Turgeon B."/>
            <person name="Goodwin S."/>
            <person name="Spatafora J."/>
            <person name="Crous P."/>
            <person name="Grigoriev I."/>
        </authorList>
    </citation>
    <scope>NUCLEOTIDE SEQUENCE</scope>
    <source>
        <strain evidence="4">CBS 379.55</strain>
    </source>
</reference>
<organism evidence="4 5">
    <name type="scientific">Westerdykella ornata</name>
    <dbReference type="NCBI Taxonomy" id="318751"/>
    <lineage>
        <taxon>Eukaryota</taxon>
        <taxon>Fungi</taxon>
        <taxon>Dikarya</taxon>
        <taxon>Ascomycota</taxon>
        <taxon>Pezizomycotina</taxon>
        <taxon>Dothideomycetes</taxon>
        <taxon>Pleosporomycetidae</taxon>
        <taxon>Pleosporales</taxon>
        <taxon>Sporormiaceae</taxon>
        <taxon>Westerdykella</taxon>
    </lineage>
</organism>
<dbReference type="AlphaFoldDB" id="A0A6A6JBL6"/>
<keyword evidence="5" id="KW-1185">Reference proteome</keyword>
<feature type="domain" description="Methyltransferase" evidence="3">
    <location>
        <begin position="48"/>
        <end position="139"/>
    </location>
</feature>
<evidence type="ECO:0000259" key="3">
    <source>
        <dbReference type="Pfam" id="PF13649"/>
    </source>
</evidence>
<dbReference type="Pfam" id="PF13649">
    <property type="entry name" value="Methyltransf_25"/>
    <property type="match status" value="1"/>
</dbReference>
<keyword evidence="2 4" id="KW-0808">Transferase</keyword>
<dbReference type="Proteomes" id="UP000800097">
    <property type="component" value="Unassembled WGS sequence"/>
</dbReference>
<accession>A0A6A6JBL6</accession>
<keyword evidence="1 4" id="KW-0489">Methyltransferase</keyword>
<gene>
    <name evidence="4" type="ORF">EI97DRAFT_435854</name>
</gene>
<dbReference type="Gene3D" id="3.40.50.150">
    <property type="entry name" value="Vaccinia Virus protein VP39"/>
    <property type="match status" value="1"/>
</dbReference>
<dbReference type="InterPro" id="IPR041698">
    <property type="entry name" value="Methyltransf_25"/>
</dbReference>
<evidence type="ECO:0000256" key="2">
    <source>
        <dbReference type="ARBA" id="ARBA00022679"/>
    </source>
</evidence>
<evidence type="ECO:0000313" key="4">
    <source>
        <dbReference type="EMBL" id="KAF2273685.1"/>
    </source>
</evidence>
<dbReference type="RefSeq" id="XP_033651224.1">
    <property type="nucleotide sequence ID" value="XM_033798963.1"/>
</dbReference>
<dbReference type="PANTHER" id="PTHR43861:SF1">
    <property type="entry name" value="TRANS-ACONITATE 2-METHYLTRANSFERASE"/>
    <property type="match status" value="1"/>
</dbReference>
<evidence type="ECO:0000313" key="5">
    <source>
        <dbReference type="Proteomes" id="UP000800097"/>
    </source>
</evidence>
<dbReference type="GO" id="GO:0008168">
    <property type="term" value="F:methyltransferase activity"/>
    <property type="evidence" value="ECO:0007669"/>
    <property type="project" value="UniProtKB-KW"/>
</dbReference>
<dbReference type="InterPro" id="IPR029063">
    <property type="entry name" value="SAM-dependent_MTases_sf"/>
</dbReference>